<comment type="caution">
    <text evidence="1">The sequence shown here is derived from an EMBL/GenBank/DDBJ whole genome shotgun (WGS) entry which is preliminary data.</text>
</comment>
<protein>
    <submittedName>
        <fullName evidence="1">Uncharacterized protein</fullName>
    </submittedName>
</protein>
<sequence length="81" mass="9474">MRLDAVLVLRALLRQETEQNLAAYWLVLNSVLQCWQTRVRTTGIVIILKVWELMFLLANQFVQEVSQVARLPTTLIQIEKH</sequence>
<name>A0A0D9AIU8_STUST</name>
<dbReference type="AlphaFoldDB" id="A0A0D9AIU8"/>
<proteinExistence type="predicted"/>
<accession>A0A0D9AIU8</accession>
<evidence type="ECO:0000313" key="1">
    <source>
        <dbReference type="EMBL" id="KJH80923.1"/>
    </source>
</evidence>
<dbReference type="EMBL" id="JYHV01000025">
    <property type="protein sequence ID" value="KJH80923.1"/>
    <property type="molecule type" value="Genomic_DNA"/>
</dbReference>
<organism evidence="1 2">
    <name type="scientific">Stutzerimonas stutzeri</name>
    <name type="common">Pseudomonas stutzeri</name>
    <dbReference type="NCBI Taxonomy" id="316"/>
    <lineage>
        <taxon>Bacteria</taxon>
        <taxon>Pseudomonadati</taxon>
        <taxon>Pseudomonadota</taxon>
        <taxon>Gammaproteobacteria</taxon>
        <taxon>Pseudomonadales</taxon>
        <taxon>Pseudomonadaceae</taxon>
        <taxon>Stutzerimonas</taxon>
    </lineage>
</organism>
<dbReference type="Proteomes" id="UP000032487">
    <property type="component" value="Unassembled WGS sequence"/>
</dbReference>
<reference evidence="1 2" key="1">
    <citation type="submission" date="2015-02" db="EMBL/GenBank/DDBJ databases">
        <title>Draft genome sequence of Pseudomonas stutzeri NT0128 isolated from wheat (Triticum turgidum) rhizosphere.</title>
        <authorList>
            <person name="Tovi N."/>
            <person name="Frenk S."/>
            <person name="Hadar Y."/>
            <person name="Minz D."/>
        </authorList>
    </citation>
    <scope>NUCLEOTIDE SEQUENCE [LARGE SCALE GENOMIC DNA]</scope>
    <source>
        <strain evidence="1 2">NT0128</strain>
    </source>
</reference>
<gene>
    <name evidence="1" type="ORF">UF78_13870</name>
</gene>
<evidence type="ECO:0000313" key="2">
    <source>
        <dbReference type="Proteomes" id="UP000032487"/>
    </source>
</evidence>
<dbReference type="PATRIC" id="fig|316.101.peg.81"/>